<reference evidence="3" key="1">
    <citation type="submission" date="2017-02" db="UniProtKB">
        <authorList>
            <consortium name="WormBaseParasite"/>
        </authorList>
    </citation>
    <scope>IDENTIFICATION</scope>
</reference>
<evidence type="ECO:0000313" key="2">
    <source>
        <dbReference type="Proteomes" id="UP000036681"/>
    </source>
</evidence>
<dbReference type="AlphaFoldDB" id="A0A0M3ID43"/>
<dbReference type="Proteomes" id="UP000036681">
    <property type="component" value="Unplaced"/>
</dbReference>
<keyword evidence="2" id="KW-1185">Reference proteome</keyword>
<proteinExistence type="predicted"/>
<name>A0A0M3ID43_ASCLU</name>
<feature type="compositionally biased region" description="Basic and acidic residues" evidence="1">
    <location>
        <begin position="53"/>
        <end position="68"/>
    </location>
</feature>
<evidence type="ECO:0000313" key="3">
    <source>
        <dbReference type="WBParaSite" id="ALUE_0001590001-mRNA-1"/>
    </source>
</evidence>
<dbReference type="WBParaSite" id="ALUE_0001590001-mRNA-1">
    <property type="protein sequence ID" value="ALUE_0001590001-mRNA-1"/>
    <property type="gene ID" value="ALUE_0001590001"/>
</dbReference>
<organism evidence="2 3">
    <name type="scientific">Ascaris lumbricoides</name>
    <name type="common">Giant roundworm</name>
    <dbReference type="NCBI Taxonomy" id="6252"/>
    <lineage>
        <taxon>Eukaryota</taxon>
        <taxon>Metazoa</taxon>
        <taxon>Ecdysozoa</taxon>
        <taxon>Nematoda</taxon>
        <taxon>Chromadorea</taxon>
        <taxon>Rhabditida</taxon>
        <taxon>Spirurina</taxon>
        <taxon>Ascaridomorpha</taxon>
        <taxon>Ascaridoidea</taxon>
        <taxon>Ascarididae</taxon>
        <taxon>Ascaris</taxon>
    </lineage>
</organism>
<sequence>MPEKLPDFQTGSEELNKEPHKRTAGSRIVDSPNTANQWQDHAGEHLFLPQTDSVRDPRLSTRMPEKLPDFQTGSEELNKEPHKRTAGSRIVDSPNTANQWQDHAGEHLFLPQTDSVRDPRLSTRSYRHQLASCVIRPTAYKTWTFLLFHVTVMPNELLFRLELGHQYLLSRQSNQTRITDNPSRL</sequence>
<evidence type="ECO:0000256" key="1">
    <source>
        <dbReference type="SAM" id="MobiDB-lite"/>
    </source>
</evidence>
<accession>A0A0M3ID43</accession>
<feature type="region of interest" description="Disordered" evidence="1">
    <location>
        <begin position="1"/>
        <end position="92"/>
    </location>
</feature>
<protein>
    <submittedName>
        <fullName evidence="3">Uncharacterized protein</fullName>
    </submittedName>
</protein>